<dbReference type="OrthoDB" id="6606022at2759"/>
<evidence type="ECO:0000313" key="1">
    <source>
        <dbReference type="EMBL" id="KNZ47861.1"/>
    </source>
</evidence>
<sequence length="182" mass="20644">MLSVAATAETRSYRLAYKDSTAPLIKAHMSKEKFVCLANRIRGDPIFLPKGNKPQALVKWQLLVMLANLGVSGTAGGSAFLSPMFWYICWVFIQLHIPLPPGFNMTQKGEDILNQTSSKTVKNKEDYWMCKMLYGLNSMIFCNQELRIIYALHVWCRSAHDSHVMQASHISSNGFSRIMFAY</sequence>
<protein>
    <submittedName>
        <fullName evidence="1">Uncharacterized protein</fullName>
    </submittedName>
</protein>
<name>A0A0L6UH53_9BASI</name>
<dbReference type="AlphaFoldDB" id="A0A0L6UH53"/>
<organism evidence="1 2">
    <name type="scientific">Puccinia sorghi</name>
    <dbReference type="NCBI Taxonomy" id="27349"/>
    <lineage>
        <taxon>Eukaryota</taxon>
        <taxon>Fungi</taxon>
        <taxon>Dikarya</taxon>
        <taxon>Basidiomycota</taxon>
        <taxon>Pucciniomycotina</taxon>
        <taxon>Pucciniomycetes</taxon>
        <taxon>Pucciniales</taxon>
        <taxon>Pucciniaceae</taxon>
        <taxon>Puccinia</taxon>
    </lineage>
</organism>
<dbReference type="Proteomes" id="UP000037035">
    <property type="component" value="Unassembled WGS sequence"/>
</dbReference>
<accession>A0A0L6UH53</accession>
<dbReference type="VEuPathDB" id="FungiDB:VP01_608g6"/>
<reference evidence="1 2" key="1">
    <citation type="submission" date="2015-08" db="EMBL/GenBank/DDBJ databases">
        <title>Next Generation Sequencing and Analysis of the Genome of Puccinia sorghi L Schw, the Causal Agent of Maize Common Rust.</title>
        <authorList>
            <person name="Rochi L."/>
            <person name="Burguener G."/>
            <person name="Darino M."/>
            <person name="Turjanski A."/>
            <person name="Kreff E."/>
            <person name="Dieguez M.J."/>
            <person name="Sacco F."/>
        </authorList>
    </citation>
    <scope>NUCLEOTIDE SEQUENCE [LARGE SCALE GENOMIC DNA]</scope>
    <source>
        <strain evidence="1 2">RO10H11247</strain>
    </source>
</reference>
<dbReference type="EMBL" id="LAVV01011374">
    <property type="protein sequence ID" value="KNZ47861.1"/>
    <property type="molecule type" value="Genomic_DNA"/>
</dbReference>
<comment type="caution">
    <text evidence="1">The sequence shown here is derived from an EMBL/GenBank/DDBJ whole genome shotgun (WGS) entry which is preliminary data.</text>
</comment>
<proteinExistence type="predicted"/>
<evidence type="ECO:0000313" key="2">
    <source>
        <dbReference type="Proteomes" id="UP000037035"/>
    </source>
</evidence>
<gene>
    <name evidence="1" type="ORF">VP01_608g6</name>
</gene>
<keyword evidence="2" id="KW-1185">Reference proteome</keyword>